<gene>
    <name evidence="1" type="ORF">UFOVP129_81</name>
</gene>
<sequence length="70" mass="7763">MKKVTVKKGALVANTDKQLLKKGIIAFQLVVFTINFYGKEIIDTLDTKIMKDGTQIVIDGNGYIKAGYQL</sequence>
<organism evidence="1">
    <name type="scientific">uncultured Caudovirales phage</name>
    <dbReference type="NCBI Taxonomy" id="2100421"/>
    <lineage>
        <taxon>Viruses</taxon>
        <taxon>Duplodnaviria</taxon>
        <taxon>Heunggongvirae</taxon>
        <taxon>Uroviricota</taxon>
        <taxon>Caudoviricetes</taxon>
        <taxon>Peduoviridae</taxon>
        <taxon>Maltschvirus</taxon>
        <taxon>Maltschvirus maltsch</taxon>
    </lineage>
</organism>
<protein>
    <submittedName>
        <fullName evidence="1">Uncharacterized protein</fullName>
    </submittedName>
</protein>
<reference evidence="1" key="1">
    <citation type="submission" date="2020-04" db="EMBL/GenBank/DDBJ databases">
        <authorList>
            <person name="Chiriac C."/>
            <person name="Salcher M."/>
            <person name="Ghai R."/>
            <person name="Kavagutti S V."/>
        </authorList>
    </citation>
    <scope>NUCLEOTIDE SEQUENCE</scope>
</reference>
<evidence type="ECO:0000313" key="1">
    <source>
        <dbReference type="EMBL" id="CAB4131390.1"/>
    </source>
</evidence>
<name>A0A6J5LEQ0_9CAUD</name>
<accession>A0A6J5LEQ0</accession>
<proteinExistence type="predicted"/>
<dbReference type="EMBL" id="LR796245">
    <property type="protein sequence ID" value="CAB4131390.1"/>
    <property type="molecule type" value="Genomic_DNA"/>
</dbReference>